<feature type="region of interest" description="Disordered" evidence="10">
    <location>
        <begin position="315"/>
        <end position="345"/>
    </location>
</feature>
<dbReference type="InterPro" id="IPR036942">
    <property type="entry name" value="Beta-barrel_TonB_sf"/>
</dbReference>
<dbReference type="PANTHER" id="PTHR30069:SF40">
    <property type="entry name" value="TONB-DEPENDENT RECEPTOR NMB0964-RELATED"/>
    <property type="match status" value="1"/>
</dbReference>
<evidence type="ECO:0000259" key="12">
    <source>
        <dbReference type="Pfam" id="PF00593"/>
    </source>
</evidence>
<dbReference type="InterPro" id="IPR012910">
    <property type="entry name" value="Plug_dom"/>
</dbReference>
<evidence type="ECO:0000256" key="1">
    <source>
        <dbReference type="ARBA" id="ARBA00004571"/>
    </source>
</evidence>
<evidence type="ECO:0000256" key="7">
    <source>
        <dbReference type="ARBA" id="ARBA00023237"/>
    </source>
</evidence>
<comment type="caution">
    <text evidence="14">The sequence shown here is derived from an EMBL/GenBank/DDBJ whole genome shotgun (WGS) entry which is preliminary data.</text>
</comment>
<protein>
    <submittedName>
        <fullName evidence="14">TonB-dependent receptor</fullName>
    </submittedName>
</protein>
<evidence type="ECO:0000313" key="15">
    <source>
        <dbReference type="Proteomes" id="UP001596996"/>
    </source>
</evidence>
<keyword evidence="7 8" id="KW-0998">Cell outer membrane</keyword>
<evidence type="ECO:0000256" key="8">
    <source>
        <dbReference type="PROSITE-ProRule" id="PRU01360"/>
    </source>
</evidence>
<dbReference type="EMBL" id="JBHTJN010000028">
    <property type="protein sequence ID" value="MFD0966967.1"/>
    <property type="molecule type" value="Genomic_DNA"/>
</dbReference>
<dbReference type="Gene3D" id="2.170.130.10">
    <property type="entry name" value="TonB-dependent receptor, plug domain"/>
    <property type="match status" value="1"/>
</dbReference>
<dbReference type="Gene3D" id="2.40.170.20">
    <property type="entry name" value="TonB-dependent receptor, beta-barrel domain"/>
    <property type="match status" value="1"/>
</dbReference>
<comment type="similarity">
    <text evidence="8 9">Belongs to the TonB-dependent receptor family.</text>
</comment>
<proteinExistence type="inferred from homology"/>
<accession>A0ABW3IC50</accession>
<keyword evidence="11" id="KW-0732">Signal</keyword>
<evidence type="ECO:0000256" key="3">
    <source>
        <dbReference type="ARBA" id="ARBA00022452"/>
    </source>
</evidence>
<dbReference type="PANTHER" id="PTHR30069">
    <property type="entry name" value="TONB-DEPENDENT OUTER MEMBRANE RECEPTOR"/>
    <property type="match status" value="1"/>
</dbReference>
<comment type="subcellular location">
    <subcellularLocation>
        <location evidence="1 8">Cell outer membrane</location>
        <topology evidence="1 8">Multi-pass membrane protein</topology>
    </subcellularLocation>
</comment>
<dbReference type="InterPro" id="IPR037066">
    <property type="entry name" value="Plug_dom_sf"/>
</dbReference>
<feature type="chain" id="PRO_5045615053" evidence="11">
    <location>
        <begin position="22"/>
        <end position="815"/>
    </location>
</feature>
<keyword evidence="3 8" id="KW-1134">Transmembrane beta strand</keyword>
<evidence type="ECO:0000256" key="10">
    <source>
        <dbReference type="SAM" id="MobiDB-lite"/>
    </source>
</evidence>
<dbReference type="Pfam" id="PF00593">
    <property type="entry name" value="TonB_dep_Rec_b-barrel"/>
    <property type="match status" value="1"/>
</dbReference>
<dbReference type="Pfam" id="PF07715">
    <property type="entry name" value="Plug"/>
    <property type="match status" value="1"/>
</dbReference>
<dbReference type="InterPro" id="IPR000531">
    <property type="entry name" value="Beta-barrel_TonB"/>
</dbReference>
<keyword evidence="2 8" id="KW-0813">Transport</keyword>
<dbReference type="SUPFAM" id="SSF56935">
    <property type="entry name" value="Porins"/>
    <property type="match status" value="1"/>
</dbReference>
<feature type="domain" description="TonB-dependent receptor plug" evidence="13">
    <location>
        <begin position="60"/>
        <end position="155"/>
    </location>
</feature>
<dbReference type="InterPro" id="IPR039426">
    <property type="entry name" value="TonB-dep_rcpt-like"/>
</dbReference>
<keyword evidence="4 8" id="KW-0812">Transmembrane</keyword>
<gene>
    <name evidence="14" type="ORF">ACFQ02_09050</name>
</gene>
<evidence type="ECO:0000259" key="13">
    <source>
        <dbReference type="Pfam" id="PF07715"/>
    </source>
</evidence>
<feature type="signal peptide" evidence="11">
    <location>
        <begin position="1"/>
        <end position="21"/>
    </location>
</feature>
<feature type="compositionally biased region" description="Basic and acidic residues" evidence="10">
    <location>
        <begin position="315"/>
        <end position="336"/>
    </location>
</feature>
<evidence type="ECO:0000256" key="9">
    <source>
        <dbReference type="RuleBase" id="RU003357"/>
    </source>
</evidence>
<dbReference type="PROSITE" id="PS52016">
    <property type="entry name" value="TONB_DEPENDENT_REC_3"/>
    <property type="match status" value="1"/>
</dbReference>
<organism evidence="14 15">
    <name type="scientific">Seminibacterium arietis</name>
    <dbReference type="NCBI Taxonomy" id="1173502"/>
    <lineage>
        <taxon>Bacteria</taxon>
        <taxon>Pseudomonadati</taxon>
        <taxon>Pseudomonadota</taxon>
        <taxon>Gammaproteobacteria</taxon>
        <taxon>Pasteurellales</taxon>
        <taxon>Pasteurellaceae</taxon>
        <taxon>Seminibacterium</taxon>
    </lineage>
</organism>
<evidence type="ECO:0000313" key="14">
    <source>
        <dbReference type="EMBL" id="MFD0966967.1"/>
    </source>
</evidence>
<dbReference type="Proteomes" id="UP001596996">
    <property type="component" value="Unassembled WGS sequence"/>
</dbReference>
<reference evidence="15" key="1">
    <citation type="journal article" date="2019" name="Int. J. Syst. Evol. Microbiol.">
        <title>The Global Catalogue of Microorganisms (GCM) 10K type strain sequencing project: providing services to taxonomists for standard genome sequencing and annotation.</title>
        <authorList>
            <consortium name="The Broad Institute Genomics Platform"/>
            <consortium name="The Broad Institute Genome Sequencing Center for Infectious Disease"/>
            <person name="Wu L."/>
            <person name="Ma J."/>
        </authorList>
    </citation>
    <scope>NUCLEOTIDE SEQUENCE [LARGE SCALE GENOMIC DNA]</scope>
    <source>
        <strain evidence="15">CCUG 61707</strain>
    </source>
</reference>
<evidence type="ECO:0000256" key="11">
    <source>
        <dbReference type="SAM" id="SignalP"/>
    </source>
</evidence>
<name>A0ABW3IC50_9PAST</name>
<keyword evidence="15" id="KW-1185">Reference proteome</keyword>
<evidence type="ECO:0000256" key="2">
    <source>
        <dbReference type="ARBA" id="ARBA00022448"/>
    </source>
</evidence>
<dbReference type="RefSeq" id="WP_380822053.1">
    <property type="nucleotide sequence ID" value="NZ_JBHTJN010000028.1"/>
</dbReference>
<keyword evidence="5 9" id="KW-0798">TonB box</keyword>
<keyword evidence="14" id="KW-0675">Receptor</keyword>
<sequence length="815" mass="91643">MKLSSIPVFLTGLFSVTLVLAHQDHEQVDVFQLDEIKVESTPFTFSSDPLSGAPKFNDIVVNKQKLKARSSTLGNALNGELGVHSSQFGGGASAPVIRGQEGVRLKVLQNGSDVVDMSQISPDHAIGVDTLLSQQVEIVRGASTLLYANASPAGVVNVIDNRIPTSIPEKGYDVDLNWRYNNNSNEKLGTAGITGSVGKNIALRFEGLVRRSDNYHVPSFNLSKVLDYVPDTYNRTKSGNYGVSFIGKNGYIGASYNERRESYGIPGHNHEWDGCAGHVYGLPLRTDKNYYLLLYKHLISDKDLDNPHFHCGSSHAHDGHNHDHSPDHPYGHDHDPSLGGPTVNSQSKRYDVKAELNQVVKGLDKIKLSYSTTDYKHDESDGHVPVNLFKNDGYNFRTEFFHTPIANLTGVWGVQYQSQIMSANIPRLPPKRRKYCPYGEVCPKEKPFDSTKITEGDRVGGWALIENKNTQLSFFAVEQLRYKDFLFELGARTEEQKIKIDYDVEALKKIRIGNLPLPDLSGYHDRANSYALSISWNVSSEYMLNLSYSHNERHPTPMELYYHGNHIATNSFEYGNKDLKKEVSDNFEMGISYEGDKLSYKASLYYNDFDNRIFSQTLNREGNLSLNRYTQSKAKYYGVEGQIDYSVTPEFSVGIFGDYIRGKLSNLPDFYHSKGAFGGGIAESQPNQNAPRVPPARLGLRTNIQFTDNILASVEYIHVFKQDKVTAPRKKQDKVGSIITDKNGNFEWIITEYPTDGYNMVNMNLEYNKTVNNIDYQIFIQGNNLLNEKVYSHASFLPFVPQMGRNITVGMNIHF</sequence>
<keyword evidence="6 8" id="KW-0472">Membrane</keyword>
<evidence type="ECO:0000256" key="5">
    <source>
        <dbReference type="ARBA" id="ARBA00023077"/>
    </source>
</evidence>
<evidence type="ECO:0000256" key="6">
    <source>
        <dbReference type="ARBA" id="ARBA00023136"/>
    </source>
</evidence>
<feature type="domain" description="TonB-dependent receptor-like beta-barrel" evidence="12">
    <location>
        <begin position="329"/>
        <end position="785"/>
    </location>
</feature>
<evidence type="ECO:0000256" key="4">
    <source>
        <dbReference type="ARBA" id="ARBA00022692"/>
    </source>
</evidence>